<dbReference type="OrthoDB" id="6833870at2"/>
<evidence type="ECO:0000313" key="1">
    <source>
        <dbReference type="EMBL" id="TGE17402.1"/>
    </source>
</evidence>
<dbReference type="RefSeq" id="WP_135497106.1">
    <property type="nucleotide sequence ID" value="NZ_SRLD01000011.1"/>
</dbReference>
<proteinExistence type="predicted"/>
<organism evidence="1 2">
    <name type="scientific">Hymenobacter elongatus</name>
    <dbReference type="NCBI Taxonomy" id="877208"/>
    <lineage>
        <taxon>Bacteria</taxon>
        <taxon>Pseudomonadati</taxon>
        <taxon>Bacteroidota</taxon>
        <taxon>Cytophagia</taxon>
        <taxon>Cytophagales</taxon>
        <taxon>Hymenobacteraceae</taxon>
        <taxon>Hymenobacter</taxon>
    </lineage>
</organism>
<dbReference type="AlphaFoldDB" id="A0A4Z0PQN1"/>
<reference evidence="1 2" key="1">
    <citation type="submission" date="2019-04" db="EMBL/GenBank/DDBJ databases">
        <authorList>
            <person name="Feng G."/>
            <person name="Zhang J."/>
            <person name="Zhu H."/>
        </authorList>
    </citation>
    <scope>NUCLEOTIDE SEQUENCE [LARGE SCALE GENOMIC DNA]</scope>
    <source>
        <strain evidence="1 2">JCM 17223</strain>
    </source>
</reference>
<protein>
    <submittedName>
        <fullName evidence="1">Uncharacterized protein</fullName>
    </submittedName>
</protein>
<name>A0A4Z0PQN1_9BACT</name>
<dbReference type="EMBL" id="SRLD01000011">
    <property type="protein sequence ID" value="TGE17402.1"/>
    <property type="molecule type" value="Genomic_DNA"/>
</dbReference>
<gene>
    <name evidence="1" type="ORF">E5J99_07535</name>
</gene>
<evidence type="ECO:0000313" key="2">
    <source>
        <dbReference type="Proteomes" id="UP000297739"/>
    </source>
</evidence>
<keyword evidence="2" id="KW-1185">Reference proteome</keyword>
<comment type="caution">
    <text evidence="1">The sequence shown here is derived from an EMBL/GenBank/DDBJ whole genome shotgun (WGS) entry which is preliminary data.</text>
</comment>
<dbReference type="Proteomes" id="UP000297739">
    <property type="component" value="Unassembled WGS sequence"/>
</dbReference>
<accession>A0A4Z0PQN1</accession>
<sequence>MDVLKLIESQIEEINKLETSLFLGLIFNHLDRAEIYYQSGKKDAHYYNDVVYRTNQAFEGALKEAYKVLGGKTDEETTRKTPNDIEKYFKDNNVFKERVLKLFENYRQEWRNKSTHDYKLVLDEHEAFLALINVSSFVHMLLKQVQEKIAYNEEKAKEHNIETKTKFAKITSNKQEPLVEKIVNILKIFSSETICNNDIKEEELMGKLYAFLEKLDNDFKVHIEPKISINETIYVRPDFIIESKEEKVVIEVKIKSRQRDYKAGISQVSRYLQIAKIESGILFLAGADADKRKISSSQHIIIENDKTYTVYIVG</sequence>